<sequence>MLKKKAEQKTDARAQLEVALGAKFKDKDLLKEALTHRSYINENPGWESPHNERLEFLGDAVLELAVTEELYERFPNYPEGQLTVLRAALVNYQILGRIAAGFDLDKAMYMSRGERGDNARAREVILANAFEALVGALYLDQGFAAVQRFVKTKLLTHLDEILANKTYKDPKSALQELVQEKLRVTPTYETLEETGPAHDRQFRIGVRFGGKVIAEGTGASKQEAELEAARKALAKYQDK</sequence>
<keyword evidence="15" id="KW-0699">rRNA-binding</keyword>
<dbReference type="Gene3D" id="1.10.1520.10">
    <property type="entry name" value="Ribonuclease III domain"/>
    <property type="match status" value="1"/>
</dbReference>
<keyword evidence="8 15" id="KW-0819">tRNA processing</keyword>
<organism evidence="18 19">
    <name type="scientific">Candidatus Liptonbacteria bacterium RIFCSPHIGHO2_01_FULL_57_28</name>
    <dbReference type="NCBI Taxonomy" id="1798647"/>
    <lineage>
        <taxon>Bacteria</taxon>
        <taxon>Candidatus Liptoniibacteriota</taxon>
    </lineage>
</organism>
<keyword evidence="6 15" id="KW-0698">rRNA processing</keyword>
<comment type="cofactor">
    <cofactor evidence="15">
        <name>Mg(2+)</name>
        <dbReference type="ChEBI" id="CHEBI:18420"/>
    </cofactor>
</comment>
<dbReference type="PANTHER" id="PTHR11207">
    <property type="entry name" value="RIBONUCLEASE III"/>
    <property type="match status" value="1"/>
</dbReference>
<keyword evidence="7 15" id="KW-0507">mRNA processing</keyword>
<keyword evidence="12 15" id="KW-0378">Hydrolase</keyword>
<proteinExistence type="inferred from homology"/>
<dbReference type="GO" id="GO:0042802">
    <property type="term" value="F:identical protein binding"/>
    <property type="evidence" value="ECO:0007669"/>
    <property type="project" value="UniProtKB-ARBA"/>
</dbReference>
<dbReference type="SUPFAM" id="SSF69065">
    <property type="entry name" value="RNase III domain-like"/>
    <property type="match status" value="1"/>
</dbReference>
<dbReference type="FunFam" id="1.10.1520.10:FF:000001">
    <property type="entry name" value="Ribonuclease 3"/>
    <property type="match status" value="1"/>
</dbReference>
<dbReference type="CDD" id="cd10845">
    <property type="entry name" value="DSRM_RNAse_III_family"/>
    <property type="match status" value="1"/>
</dbReference>
<dbReference type="InterPro" id="IPR000999">
    <property type="entry name" value="RNase_III_dom"/>
</dbReference>
<reference evidence="18 19" key="1">
    <citation type="journal article" date="2016" name="Nat. Commun.">
        <title>Thousands of microbial genomes shed light on interconnected biogeochemical processes in an aquifer system.</title>
        <authorList>
            <person name="Anantharaman K."/>
            <person name="Brown C.T."/>
            <person name="Hug L.A."/>
            <person name="Sharon I."/>
            <person name="Castelle C.J."/>
            <person name="Probst A.J."/>
            <person name="Thomas B.C."/>
            <person name="Singh A."/>
            <person name="Wilkins M.J."/>
            <person name="Karaoz U."/>
            <person name="Brodie E.L."/>
            <person name="Williams K.H."/>
            <person name="Hubbard S.S."/>
            <person name="Banfield J.F."/>
        </authorList>
    </citation>
    <scope>NUCLEOTIDE SEQUENCE [LARGE SCALE GENOMIC DNA]</scope>
</reference>
<comment type="caution">
    <text evidence="18">The sequence shown here is derived from an EMBL/GenBank/DDBJ whole genome shotgun (WGS) entry which is preliminary data.</text>
</comment>
<evidence type="ECO:0000256" key="10">
    <source>
        <dbReference type="ARBA" id="ARBA00022723"/>
    </source>
</evidence>
<dbReference type="GO" id="GO:0004525">
    <property type="term" value="F:ribonuclease III activity"/>
    <property type="evidence" value="ECO:0007669"/>
    <property type="project" value="UniProtKB-UniRule"/>
</dbReference>
<dbReference type="InterPro" id="IPR036389">
    <property type="entry name" value="RNase_III_sf"/>
</dbReference>
<name>A0A1G2C903_9BACT</name>
<comment type="subunit">
    <text evidence="4 15">Homodimer.</text>
</comment>
<dbReference type="STRING" id="1798647.A2855_02160"/>
<comment type="catalytic activity">
    <reaction evidence="1 15">
        <text>Endonucleolytic cleavage to 5'-phosphomonoester.</text>
        <dbReference type="EC" id="3.1.26.3"/>
    </reaction>
</comment>
<dbReference type="HAMAP" id="MF_00104">
    <property type="entry name" value="RNase_III"/>
    <property type="match status" value="1"/>
</dbReference>
<evidence type="ECO:0000313" key="19">
    <source>
        <dbReference type="Proteomes" id="UP000179059"/>
    </source>
</evidence>
<feature type="active site" evidence="15">
    <location>
        <position position="59"/>
    </location>
</feature>
<evidence type="ECO:0000256" key="9">
    <source>
        <dbReference type="ARBA" id="ARBA00022722"/>
    </source>
</evidence>
<dbReference type="Gene3D" id="3.30.160.20">
    <property type="match status" value="1"/>
</dbReference>
<dbReference type="GO" id="GO:0005737">
    <property type="term" value="C:cytoplasm"/>
    <property type="evidence" value="ECO:0007669"/>
    <property type="project" value="UniProtKB-SubCell"/>
</dbReference>
<dbReference type="GO" id="GO:0008033">
    <property type="term" value="P:tRNA processing"/>
    <property type="evidence" value="ECO:0007669"/>
    <property type="project" value="UniProtKB-KW"/>
</dbReference>
<dbReference type="GO" id="GO:0006364">
    <property type="term" value="P:rRNA processing"/>
    <property type="evidence" value="ECO:0007669"/>
    <property type="project" value="UniProtKB-UniRule"/>
</dbReference>
<keyword evidence="10 15" id="KW-0479">Metal-binding</keyword>
<feature type="binding site" evidence="15">
    <location>
        <position position="55"/>
    </location>
    <ligand>
        <name>Mg(2+)</name>
        <dbReference type="ChEBI" id="CHEBI:18420"/>
    </ligand>
</feature>
<keyword evidence="9 15" id="KW-0540">Nuclease</keyword>
<dbReference type="GO" id="GO:0010468">
    <property type="term" value="P:regulation of gene expression"/>
    <property type="evidence" value="ECO:0007669"/>
    <property type="project" value="TreeGrafter"/>
</dbReference>
<evidence type="ECO:0000256" key="4">
    <source>
        <dbReference type="ARBA" id="ARBA00011738"/>
    </source>
</evidence>
<dbReference type="PANTHER" id="PTHR11207:SF0">
    <property type="entry name" value="RIBONUCLEASE 3"/>
    <property type="match status" value="1"/>
</dbReference>
<keyword evidence="5 15" id="KW-0963">Cytoplasm</keyword>
<dbReference type="FunFam" id="3.30.160.20:FF:000003">
    <property type="entry name" value="Ribonuclease 3"/>
    <property type="match status" value="1"/>
</dbReference>
<dbReference type="PROSITE" id="PS00517">
    <property type="entry name" value="RNASE_3_1"/>
    <property type="match status" value="1"/>
</dbReference>
<evidence type="ECO:0000256" key="11">
    <source>
        <dbReference type="ARBA" id="ARBA00022759"/>
    </source>
</evidence>
<evidence type="ECO:0000256" key="2">
    <source>
        <dbReference type="ARBA" id="ARBA00004496"/>
    </source>
</evidence>
<keyword evidence="11 15" id="KW-0255">Endonuclease</keyword>
<dbReference type="GO" id="GO:0006397">
    <property type="term" value="P:mRNA processing"/>
    <property type="evidence" value="ECO:0007669"/>
    <property type="project" value="UniProtKB-UniRule"/>
</dbReference>
<dbReference type="GO" id="GO:0003725">
    <property type="term" value="F:double-stranded RNA binding"/>
    <property type="evidence" value="ECO:0007669"/>
    <property type="project" value="TreeGrafter"/>
</dbReference>
<feature type="active site" evidence="15">
    <location>
        <position position="131"/>
    </location>
</feature>
<dbReference type="GO" id="GO:0019843">
    <property type="term" value="F:rRNA binding"/>
    <property type="evidence" value="ECO:0007669"/>
    <property type="project" value="UniProtKB-KW"/>
</dbReference>
<keyword evidence="13 15" id="KW-0460">Magnesium</keyword>
<dbReference type="EC" id="3.1.26.3" evidence="15"/>
<evidence type="ECO:0000256" key="14">
    <source>
        <dbReference type="ARBA" id="ARBA00022884"/>
    </source>
</evidence>
<dbReference type="PROSITE" id="PS50142">
    <property type="entry name" value="RNASE_3_2"/>
    <property type="match status" value="1"/>
</dbReference>
<dbReference type="Pfam" id="PF00035">
    <property type="entry name" value="dsrm"/>
    <property type="match status" value="1"/>
</dbReference>
<evidence type="ECO:0000256" key="15">
    <source>
        <dbReference type="HAMAP-Rule" id="MF_00104"/>
    </source>
</evidence>
<comment type="function">
    <text evidence="15">Digests double-stranded RNA. Involved in the processing of primary rRNA transcript to yield the immediate precursors to the large and small rRNAs (23S and 16S). Processes some mRNAs, and tRNAs when they are encoded in the rRNA operon. Processes pre-crRNA and tracrRNA of type II CRISPR loci if present in the organism.</text>
</comment>
<evidence type="ECO:0000256" key="1">
    <source>
        <dbReference type="ARBA" id="ARBA00000109"/>
    </source>
</evidence>
<dbReference type="Pfam" id="PF14622">
    <property type="entry name" value="Ribonucleas_3_3"/>
    <property type="match status" value="1"/>
</dbReference>
<feature type="binding site" evidence="15">
    <location>
        <position position="128"/>
    </location>
    <ligand>
        <name>Mg(2+)</name>
        <dbReference type="ChEBI" id="CHEBI:18420"/>
    </ligand>
</feature>
<evidence type="ECO:0000256" key="7">
    <source>
        <dbReference type="ARBA" id="ARBA00022664"/>
    </source>
</evidence>
<evidence type="ECO:0000256" key="12">
    <source>
        <dbReference type="ARBA" id="ARBA00022801"/>
    </source>
</evidence>
<accession>A0A1G2C903</accession>
<evidence type="ECO:0000256" key="6">
    <source>
        <dbReference type="ARBA" id="ARBA00022552"/>
    </source>
</evidence>
<dbReference type="PROSITE" id="PS50137">
    <property type="entry name" value="DS_RBD"/>
    <property type="match status" value="1"/>
</dbReference>
<dbReference type="SMART" id="SM00535">
    <property type="entry name" value="RIBOc"/>
    <property type="match status" value="1"/>
</dbReference>
<dbReference type="EMBL" id="MHKX01000021">
    <property type="protein sequence ID" value="OGY97855.1"/>
    <property type="molecule type" value="Genomic_DNA"/>
</dbReference>
<evidence type="ECO:0000259" key="16">
    <source>
        <dbReference type="PROSITE" id="PS50137"/>
    </source>
</evidence>
<dbReference type="SUPFAM" id="SSF54768">
    <property type="entry name" value="dsRNA-binding domain-like"/>
    <property type="match status" value="1"/>
</dbReference>
<feature type="binding site" evidence="15">
    <location>
        <position position="131"/>
    </location>
    <ligand>
        <name>Mg(2+)</name>
        <dbReference type="ChEBI" id="CHEBI:18420"/>
    </ligand>
</feature>
<dbReference type="CDD" id="cd00593">
    <property type="entry name" value="RIBOc"/>
    <property type="match status" value="1"/>
</dbReference>
<protein>
    <recommendedName>
        <fullName evidence="15">Ribonuclease 3</fullName>
        <ecNumber evidence="15">3.1.26.3</ecNumber>
    </recommendedName>
    <alternativeName>
        <fullName evidence="15">Ribonuclease III</fullName>
        <shortName evidence="15">RNase III</shortName>
    </alternativeName>
</protein>
<evidence type="ECO:0000313" key="18">
    <source>
        <dbReference type="EMBL" id="OGY97855.1"/>
    </source>
</evidence>
<dbReference type="SMART" id="SM00358">
    <property type="entry name" value="DSRM"/>
    <property type="match status" value="1"/>
</dbReference>
<dbReference type="InterPro" id="IPR011907">
    <property type="entry name" value="RNase_III"/>
</dbReference>
<evidence type="ECO:0000256" key="8">
    <source>
        <dbReference type="ARBA" id="ARBA00022694"/>
    </source>
</evidence>
<feature type="domain" description="DRBM" evidence="16">
    <location>
        <begin position="169"/>
        <end position="238"/>
    </location>
</feature>
<feature type="domain" description="RNase III" evidence="17">
    <location>
        <begin position="13"/>
        <end position="142"/>
    </location>
</feature>
<comment type="subcellular location">
    <subcellularLocation>
        <location evidence="2 15">Cytoplasm</location>
    </subcellularLocation>
</comment>
<comment type="similarity">
    <text evidence="3">Belongs to the ribonuclease III family.</text>
</comment>
<evidence type="ECO:0000256" key="5">
    <source>
        <dbReference type="ARBA" id="ARBA00022490"/>
    </source>
</evidence>
<evidence type="ECO:0000256" key="13">
    <source>
        <dbReference type="ARBA" id="ARBA00022842"/>
    </source>
</evidence>
<gene>
    <name evidence="15" type="primary">rnc</name>
    <name evidence="18" type="ORF">A2855_02160</name>
</gene>
<dbReference type="GO" id="GO:0046872">
    <property type="term" value="F:metal ion binding"/>
    <property type="evidence" value="ECO:0007669"/>
    <property type="project" value="UniProtKB-KW"/>
</dbReference>
<evidence type="ECO:0000259" key="17">
    <source>
        <dbReference type="PROSITE" id="PS50142"/>
    </source>
</evidence>
<dbReference type="InterPro" id="IPR014720">
    <property type="entry name" value="dsRBD_dom"/>
</dbReference>
<dbReference type="NCBIfam" id="TIGR02191">
    <property type="entry name" value="RNaseIII"/>
    <property type="match status" value="1"/>
</dbReference>
<evidence type="ECO:0000256" key="3">
    <source>
        <dbReference type="ARBA" id="ARBA00010183"/>
    </source>
</evidence>
<dbReference type="Proteomes" id="UP000179059">
    <property type="component" value="Unassembled WGS sequence"/>
</dbReference>
<dbReference type="AlphaFoldDB" id="A0A1G2C903"/>
<keyword evidence="14 15" id="KW-0694">RNA-binding</keyword>